<protein>
    <submittedName>
        <fullName evidence="2">9792_t:CDS:1</fullName>
    </submittedName>
</protein>
<evidence type="ECO:0000313" key="2">
    <source>
        <dbReference type="EMBL" id="CAG8641572.1"/>
    </source>
</evidence>
<evidence type="ECO:0000313" key="3">
    <source>
        <dbReference type="Proteomes" id="UP000789739"/>
    </source>
</evidence>
<comment type="caution">
    <text evidence="2">The sequence shown here is derived from an EMBL/GenBank/DDBJ whole genome shotgun (WGS) entry which is preliminary data.</text>
</comment>
<gene>
    <name evidence="2" type="ORF">PBRASI_LOCUS9803</name>
</gene>
<keyword evidence="3" id="KW-1185">Reference proteome</keyword>
<sequence>MTEGKRKKKPLSSITMLKEDLRVEERSSLKDGTVFSKSLGKVIKMSKLSEAPNCAHAAICSIFTRDEEEFMNSDEPEEGTPYCACTLHSNKQVKTFQGHKILSKAEEIVSDEEEPSSSKPEGTTETQDIIISSLPAVAVRVSPVGSPELQALFMKKGPQPSVIKMQTPTTPSLFSPANICEIQGCTNIARYEAKAGNQHYQGMSRACHRQH</sequence>
<dbReference type="OrthoDB" id="10354800at2759"/>
<dbReference type="AlphaFoldDB" id="A0A9N9DHR5"/>
<accession>A0A9N9DHR5</accession>
<dbReference type="Proteomes" id="UP000789739">
    <property type="component" value="Unassembled WGS sequence"/>
</dbReference>
<name>A0A9N9DHR5_9GLOM</name>
<dbReference type="EMBL" id="CAJVPI010002348">
    <property type="protein sequence ID" value="CAG8641572.1"/>
    <property type="molecule type" value="Genomic_DNA"/>
</dbReference>
<proteinExistence type="predicted"/>
<evidence type="ECO:0000256" key="1">
    <source>
        <dbReference type="SAM" id="MobiDB-lite"/>
    </source>
</evidence>
<reference evidence="2" key="1">
    <citation type="submission" date="2021-06" db="EMBL/GenBank/DDBJ databases">
        <authorList>
            <person name="Kallberg Y."/>
            <person name="Tangrot J."/>
            <person name="Rosling A."/>
        </authorList>
    </citation>
    <scope>NUCLEOTIDE SEQUENCE</scope>
    <source>
        <strain evidence="2">BR232B</strain>
    </source>
</reference>
<organism evidence="2 3">
    <name type="scientific">Paraglomus brasilianum</name>
    <dbReference type="NCBI Taxonomy" id="144538"/>
    <lineage>
        <taxon>Eukaryota</taxon>
        <taxon>Fungi</taxon>
        <taxon>Fungi incertae sedis</taxon>
        <taxon>Mucoromycota</taxon>
        <taxon>Glomeromycotina</taxon>
        <taxon>Glomeromycetes</taxon>
        <taxon>Paraglomerales</taxon>
        <taxon>Paraglomeraceae</taxon>
        <taxon>Paraglomus</taxon>
    </lineage>
</organism>
<feature type="compositionally biased region" description="Low complexity" evidence="1">
    <location>
        <begin position="117"/>
        <end position="126"/>
    </location>
</feature>
<feature type="region of interest" description="Disordered" evidence="1">
    <location>
        <begin position="107"/>
        <end position="126"/>
    </location>
</feature>